<dbReference type="NCBIfam" id="NF010191">
    <property type="entry name" value="PRK13670.1"/>
    <property type="match status" value="1"/>
</dbReference>
<gene>
    <name evidence="3" type="primary">tmcAL</name>
    <name evidence="4" type="ORF">J2S02_003406</name>
</gene>
<feature type="binding site" evidence="3">
    <location>
        <begin position="7"/>
        <end position="20"/>
    </location>
    <ligand>
        <name>ATP</name>
        <dbReference type="ChEBI" id="CHEBI:30616"/>
    </ligand>
</feature>
<dbReference type="EMBL" id="JAUSTZ010000007">
    <property type="protein sequence ID" value="MDQ0227061.1"/>
    <property type="molecule type" value="Genomic_DNA"/>
</dbReference>
<sequence length="404" mass="46832">MKAVGVVVEYNPFHNGHLYHLRESVKKSNADIVIAVMSGYFLQRGEPALVSKWERTKMALQGGVDLVVELPYAFATQKAETFANGAVSILDALHCSYLCFGSETGDIAPFLHTNEFLQKESEQYEEYIKHFMQTGVNYPTALSLAYQKISNRKDTLDLSQPNNILGFHYVKAISKLNSNMIPLTIKRYKAGYHDKDFASTSIASATSIRNSLFDQNADISSYVPNDTYTILEKYKEQYGVFHQWENYFSFLKYSLLTMKEEELKSIYEVEEGLENRVLKLIIDSHCFQDFMEQLKTKRYTWTRLQRLCMHILTRTSKQEMNLINQHETSPYIRLLGMSERGQEYLRSIKKNLKLPIISKVSGFHHPLFEIDLRAAATYFMIFPEPLRSRLLKTEYTTPPIRMSY</sequence>
<dbReference type="PANTHER" id="PTHR37825:SF1">
    <property type="entry name" value="TRNA(MET) CYTIDINE ACETATE LIGASE"/>
    <property type="match status" value="1"/>
</dbReference>
<feature type="binding site" evidence="3">
    <location>
        <position position="162"/>
    </location>
    <ligand>
        <name>ATP</name>
        <dbReference type="ChEBI" id="CHEBI:30616"/>
    </ligand>
</feature>
<evidence type="ECO:0000256" key="3">
    <source>
        <dbReference type="HAMAP-Rule" id="MF_01539"/>
    </source>
</evidence>
<comment type="catalytic activity">
    <reaction evidence="3">
        <text>cytidine(34) in elongator tRNA(Met) + acetate + ATP = N(4)-acetylcytidine(34) in elongator tRNA(Met) + AMP + diphosphate</text>
        <dbReference type="Rhea" id="RHEA:58144"/>
        <dbReference type="Rhea" id="RHEA-COMP:10693"/>
        <dbReference type="Rhea" id="RHEA-COMP:10694"/>
        <dbReference type="ChEBI" id="CHEBI:30089"/>
        <dbReference type="ChEBI" id="CHEBI:30616"/>
        <dbReference type="ChEBI" id="CHEBI:33019"/>
        <dbReference type="ChEBI" id="CHEBI:74900"/>
        <dbReference type="ChEBI" id="CHEBI:82748"/>
        <dbReference type="ChEBI" id="CHEBI:456215"/>
    </reaction>
</comment>
<name>A0ABT9Z5E1_9BACI</name>
<dbReference type="Gene3D" id="3.40.50.620">
    <property type="entry name" value="HUPs"/>
    <property type="match status" value="1"/>
</dbReference>
<feature type="binding site" evidence="3">
    <location>
        <position position="187"/>
    </location>
    <ligand>
        <name>ATP</name>
        <dbReference type="ChEBI" id="CHEBI:30616"/>
    </ligand>
</feature>
<accession>A0ABT9Z5E1</accession>
<reference evidence="4 5" key="1">
    <citation type="submission" date="2023-07" db="EMBL/GenBank/DDBJ databases">
        <title>Genomic Encyclopedia of Type Strains, Phase IV (KMG-IV): sequencing the most valuable type-strain genomes for metagenomic binning, comparative biology and taxonomic classification.</title>
        <authorList>
            <person name="Goeker M."/>
        </authorList>
    </citation>
    <scope>NUCLEOTIDE SEQUENCE [LARGE SCALE GENOMIC DNA]</scope>
    <source>
        <strain evidence="4 5">DSM 17723</strain>
    </source>
</reference>
<evidence type="ECO:0000313" key="5">
    <source>
        <dbReference type="Proteomes" id="UP001232245"/>
    </source>
</evidence>
<dbReference type="EC" id="6.3.4.-" evidence="3"/>
<comment type="caution">
    <text evidence="3">Lacks conserved residue(s) required for the propagation of feature annotation.</text>
</comment>
<comment type="caution">
    <text evidence="4">The sequence shown here is derived from an EMBL/GenBank/DDBJ whole genome shotgun (WGS) entry which is preliminary data.</text>
</comment>
<dbReference type="SUPFAM" id="SSF52374">
    <property type="entry name" value="Nucleotidylyl transferase"/>
    <property type="match status" value="1"/>
</dbReference>
<comment type="similarity">
    <text evidence="3">Belongs to the TmcAL family.</text>
</comment>
<evidence type="ECO:0000256" key="1">
    <source>
        <dbReference type="ARBA" id="ARBA00022598"/>
    </source>
</evidence>
<keyword evidence="3" id="KW-0694">RNA-binding</keyword>
<proteinExistence type="inferred from homology"/>
<feature type="binding site" evidence="3">
    <location>
        <position position="101"/>
    </location>
    <ligand>
        <name>ATP</name>
        <dbReference type="ChEBI" id="CHEBI:30616"/>
    </ligand>
</feature>
<keyword evidence="1 3" id="KW-0436">Ligase</keyword>
<organism evidence="4 5">
    <name type="scientific">Metabacillus niabensis</name>
    <dbReference type="NCBI Taxonomy" id="324854"/>
    <lineage>
        <taxon>Bacteria</taxon>
        <taxon>Bacillati</taxon>
        <taxon>Bacillota</taxon>
        <taxon>Bacilli</taxon>
        <taxon>Bacillales</taxon>
        <taxon>Bacillaceae</taxon>
        <taxon>Metabacillus</taxon>
    </lineage>
</organism>
<dbReference type="RefSeq" id="WP_095298894.1">
    <property type="nucleotide sequence ID" value="NZ_CADEPK010000014.1"/>
</dbReference>
<dbReference type="Proteomes" id="UP001232245">
    <property type="component" value="Unassembled WGS sequence"/>
</dbReference>
<dbReference type="Pfam" id="PF05636">
    <property type="entry name" value="HIGH_NTase1"/>
    <property type="match status" value="1"/>
</dbReference>
<dbReference type="InterPro" id="IPR008513">
    <property type="entry name" value="tRNA(Met)_cyd_acetate_ligase"/>
</dbReference>
<dbReference type="PANTHER" id="PTHR37825">
    <property type="entry name" value="TRNA(MET) CYTIDINE ACETATE LIGASE"/>
    <property type="match status" value="1"/>
</dbReference>
<comment type="subcellular location">
    <subcellularLocation>
        <location evidence="3">Cytoplasm</location>
    </subcellularLocation>
</comment>
<keyword evidence="3" id="KW-0963">Cytoplasm</keyword>
<keyword evidence="3" id="KW-0067">ATP-binding</keyword>
<evidence type="ECO:0000313" key="4">
    <source>
        <dbReference type="EMBL" id="MDQ0227061.1"/>
    </source>
</evidence>
<keyword evidence="5" id="KW-1185">Reference proteome</keyword>
<dbReference type="HAMAP" id="MF_01539">
    <property type="entry name" value="TmcAL"/>
    <property type="match status" value="1"/>
</dbReference>
<keyword evidence="2 3" id="KW-0819">tRNA processing</keyword>
<keyword evidence="3" id="KW-0820">tRNA-binding</keyword>
<evidence type="ECO:0000256" key="2">
    <source>
        <dbReference type="ARBA" id="ARBA00022694"/>
    </source>
</evidence>
<keyword evidence="3" id="KW-0547">Nucleotide-binding</keyword>
<protein>
    <recommendedName>
        <fullName evidence="3">tRNA(Met) cytidine acetate ligase</fullName>
        <ecNumber evidence="3">6.3.4.-</ecNumber>
    </recommendedName>
</protein>
<comment type="function">
    <text evidence="3">Catalyzes the formation of N(4)-acetylcytidine (ac(4)C) at the wobble position of elongator tRNA(Met), using acetate and ATP as substrates. First activates an acetate ion to form acetyladenylate (Ac-AMP) and then transfers the acetyl group to tRNA to form ac(4)C34.</text>
</comment>
<dbReference type="InterPro" id="IPR014729">
    <property type="entry name" value="Rossmann-like_a/b/a_fold"/>
</dbReference>